<protein>
    <recommendedName>
        <fullName evidence="3">TIGR04066 family peptide maturation system protein</fullName>
    </recommendedName>
</protein>
<proteinExistence type="predicted"/>
<gene>
    <name evidence="1" type="ORF">AWN73_19845</name>
</gene>
<accession>A0A0A6SJ26</accession>
<evidence type="ECO:0000313" key="1">
    <source>
        <dbReference type="EMBL" id="PPV12131.1"/>
    </source>
</evidence>
<evidence type="ECO:0000313" key="2">
    <source>
        <dbReference type="Proteomes" id="UP000238081"/>
    </source>
</evidence>
<dbReference type="InterPro" id="IPR023823">
    <property type="entry name" value="CHP04066_peptide_maturation"/>
</dbReference>
<organism evidence="1 2">
    <name type="scientific">Clostridium butyricum</name>
    <dbReference type="NCBI Taxonomy" id="1492"/>
    <lineage>
        <taxon>Bacteria</taxon>
        <taxon>Bacillati</taxon>
        <taxon>Bacillota</taxon>
        <taxon>Clostridia</taxon>
        <taxon>Eubacteriales</taxon>
        <taxon>Clostridiaceae</taxon>
        <taxon>Clostridium</taxon>
    </lineage>
</organism>
<sequence>MSIKEKVLIYPFDREFMPMLRSSSFNDKYEVIGLVSPNGWGVNGKNAGYLDLGEDLCIKISKDFFSLIDECDTVIFNKSNISLDFDKFIKPKLNSCIEKNKNIICTIFLEKEVCDYISEKCISSNKYFKYYDIESMIGNYECDVEYIHKFNTPVIFVLGMSECTNKFYIQLQLRDIYKKTGYKIAQIGSKHYCEMLDFHSMPVFMYSSNIADYKKIVMFNHYLKNIEVTENPDLIIIGVPGGLFPINDQFTNKFGIMAYEIARAVTPDAVVLSTLYEKYNSKFFNEVCTVVRYRFGADVDCCNISNMKFDWSTSSQNNLLSYTMIDSKVIDNMKDTLTSASVPIYNCLNNKDIKTMADYIIEKLSSYSDIETV</sequence>
<name>A0A0A6SJ26_CLOBU</name>
<dbReference type="SUPFAM" id="SSF52540">
    <property type="entry name" value="P-loop containing nucleoside triphosphate hydrolases"/>
    <property type="match status" value="1"/>
</dbReference>
<evidence type="ECO:0008006" key="3">
    <source>
        <dbReference type="Google" id="ProtNLM"/>
    </source>
</evidence>
<dbReference type="InterPro" id="IPR027417">
    <property type="entry name" value="P-loop_NTPase"/>
</dbReference>
<dbReference type="AlphaFoldDB" id="A0A0A6SJ26"/>
<dbReference type="Proteomes" id="UP000238081">
    <property type="component" value="Unassembled WGS sequence"/>
</dbReference>
<dbReference type="RefSeq" id="WP_043663121.1">
    <property type="nucleotide sequence ID" value="NZ_JSEG01000006.1"/>
</dbReference>
<reference evidence="1 2" key="1">
    <citation type="submission" date="2016-01" db="EMBL/GenBank/DDBJ databases">
        <title>Characterization of the Clostridium difficile lineages that are prevalent in Hong Kong and China.</title>
        <authorList>
            <person name="Kwok J.S.-L."/>
            <person name="Lam W.-Y."/>
            <person name="Ip M."/>
            <person name="Chan T.-F."/>
            <person name="Hawkey P.M."/>
            <person name="Tsui S.K.-W."/>
        </authorList>
    </citation>
    <scope>NUCLEOTIDE SEQUENCE [LARGE SCALE GENOMIC DNA]</scope>
    <source>
        <strain evidence="1 2">300064</strain>
    </source>
</reference>
<dbReference type="NCBIfam" id="TIGR04066">
    <property type="entry name" value="nat_prod_clost"/>
    <property type="match status" value="1"/>
</dbReference>
<dbReference type="EMBL" id="LRDH01000161">
    <property type="protein sequence ID" value="PPV12131.1"/>
    <property type="molecule type" value="Genomic_DNA"/>
</dbReference>
<dbReference type="Gene3D" id="3.40.50.300">
    <property type="entry name" value="P-loop containing nucleotide triphosphate hydrolases"/>
    <property type="match status" value="1"/>
</dbReference>
<comment type="caution">
    <text evidence="1">The sequence shown here is derived from an EMBL/GenBank/DDBJ whole genome shotgun (WGS) entry which is preliminary data.</text>
</comment>